<keyword evidence="1" id="KW-0472">Membrane</keyword>
<evidence type="ECO:0000313" key="2">
    <source>
        <dbReference type="EMBL" id="MCY1012005.1"/>
    </source>
</evidence>
<dbReference type="AlphaFoldDB" id="A0A9X3EYS5"/>
<accession>A0A9X3EYS5</accession>
<comment type="caution">
    <text evidence="2">The sequence shown here is derived from an EMBL/GenBank/DDBJ whole genome shotgun (WGS) entry which is preliminary data.</text>
</comment>
<reference evidence="2" key="1">
    <citation type="submission" date="2022-11" db="EMBL/GenBank/DDBJ databases">
        <title>Minimal conservation of predation-associated metabolite biosynthetic gene clusters underscores biosynthetic potential of Myxococcota including descriptions for ten novel species: Archangium lansinium sp. nov., Myxococcus landrumus sp. nov., Nannocystis bai.</title>
        <authorList>
            <person name="Ahearne A."/>
            <person name="Stevens C."/>
            <person name="Phillips K."/>
        </authorList>
    </citation>
    <scope>NUCLEOTIDE SEQUENCE</scope>
    <source>
        <strain evidence="2">Na p29</strain>
    </source>
</reference>
<keyword evidence="1" id="KW-0812">Transmembrane</keyword>
<dbReference type="RefSeq" id="WP_267775332.1">
    <property type="nucleotide sequence ID" value="NZ_JAPNKE010000002.1"/>
</dbReference>
<keyword evidence="3" id="KW-1185">Reference proteome</keyword>
<protein>
    <submittedName>
        <fullName evidence="2">DUF3592 domain-containing protein</fullName>
    </submittedName>
</protein>
<organism evidence="2 3">
    <name type="scientific">Nannocystis pusilla</name>
    <dbReference type="NCBI Taxonomy" id="889268"/>
    <lineage>
        <taxon>Bacteria</taxon>
        <taxon>Pseudomonadati</taxon>
        <taxon>Myxococcota</taxon>
        <taxon>Polyangia</taxon>
        <taxon>Nannocystales</taxon>
        <taxon>Nannocystaceae</taxon>
        <taxon>Nannocystis</taxon>
    </lineage>
</organism>
<keyword evidence="1" id="KW-1133">Transmembrane helix</keyword>
<dbReference type="EMBL" id="JAPNKE010000002">
    <property type="protein sequence ID" value="MCY1012005.1"/>
    <property type="molecule type" value="Genomic_DNA"/>
</dbReference>
<feature type="transmembrane region" description="Helical" evidence="1">
    <location>
        <begin position="104"/>
        <end position="126"/>
    </location>
</feature>
<name>A0A9X3EYS5_9BACT</name>
<evidence type="ECO:0000256" key="1">
    <source>
        <dbReference type="SAM" id="Phobius"/>
    </source>
</evidence>
<evidence type="ECO:0000313" key="3">
    <source>
        <dbReference type="Proteomes" id="UP001150924"/>
    </source>
</evidence>
<sequence>MKLVWSLIAGLGGLFFAVGLVLLAVDLHFFADARRTEGEVIDLRRNNKGSAAPDVAYADHLGRDHVHRSNIYSRPSYRLGDRVIIAFDPDEPDDATIDSPTNRWLLPGIFGGIGLVHLGIGSLGLLRRARRKREIAWLLREGQRVDATVTTITQDTSIRIHRRSPWVIHCQATLPGEAVARTFVSRRFWYDPGPHLRRPTLSVCYDPRSPKRHVVDTGDLDPRRALA</sequence>
<dbReference type="Proteomes" id="UP001150924">
    <property type="component" value="Unassembled WGS sequence"/>
</dbReference>
<proteinExistence type="predicted"/>
<gene>
    <name evidence="2" type="ORF">OV079_41970</name>
</gene>